<sequence>MKATKKNSPPCARIPSTLILAPRGCDRPVSTTLCFLWLWPPFNRADQVRLASAYARENALSVMLWAQWGSTLGVWGRHGLFDSSSRRSSADGVKNILAGRSYSGNRALDDAGVDVLTGDGGGEVEVGRHDDG</sequence>
<gene>
    <name evidence="1" type="ORF">PG991_010558</name>
</gene>
<reference evidence="1 2" key="1">
    <citation type="submission" date="2023-01" db="EMBL/GenBank/DDBJ databases">
        <title>Analysis of 21 Apiospora genomes using comparative genomics revels a genus with tremendous synthesis potential of carbohydrate active enzymes and secondary metabolites.</title>
        <authorList>
            <person name="Sorensen T."/>
        </authorList>
    </citation>
    <scope>NUCLEOTIDE SEQUENCE [LARGE SCALE GENOMIC DNA]</scope>
    <source>
        <strain evidence="1 2">CBS 20057</strain>
    </source>
</reference>
<dbReference type="Proteomes" id="UP001396898">
    <property type="component" value="Unassembled WGS sequence"/>
</dbReference>
<name>A0ABR1RBL7_9PEZI</name>
<comment type="caution">
    <text evidence="1">The sequence shown here is derived from an EMBL/GenBank/DDBJ whole genome shotgun (WGS) entry which is preliminary data.</text>
</comment>
<proteinExistence type="predicted"/>
<evidence type="ECO:0000313" key="1">
    <source>
        <dbReference type="EMBL" id="KAK8008007.1"/>
    </source>
</evidence>
<keyword evidence="2" id="KW-1185">Reference proteome</keyword>
<protein>
    <submittedName>
        <fullName evidence="1">Uncharacterized protein</fullName>
    </submittedName>
</protein>
<evidence type="ECO:0000313" key="2">
    <source>
        <dbReference type="Proteomes" id="UP001396898"/>
    </source>
</evidence>
<accession>A0ABR1RBL7</accession>
<organism evidence="1 2">
    <name type="scientific">Apiospora marii</name>
    <dbReference type="NCBI Taxonomy" id="335849"/>
    <lineage>
        <taxon>Eukaryota</taxon>
        <taxon>Fungi</taxon>
        <taxon>Dikarya</taxon>
        <taxon>Ascomycota</taxon>
        <taxon>Pezizomycotina</taxon>
        <taxon>Sordariomycetes</taxon>
        <taxon>Xylariomycetidae</taxon>
        <taxon>Amphisphaeriales</taxon>
        <taxon>Apiosporaceae</taxon>
        <taxon>Apiospora</taxon>
    </lineage>
</organism>
<dbReference type="EMBL" id="JAQQWI010000016">
    <property type="protein sequence ID" value="KAK8008007.1"/>
    <property type="molecule type" value="Genomic_DNA"/>
</dbReference>